<name>A0A8G1RJY5_9EURO</name>
<evidence type="ECO:0000256" key="1">
    <source>
        <dbReference type="SAM" id="MobiDB-lite"/>
    </source>
</evidence>
<evidence type="ECO:0000256" key="2">
    <source>
        <dbReference type="SAM" id="Phobius"/>
    </source>
</evidence>
<keyword evidence="2" id="KW-0472">Membrane</keyword>
<feature type="transmembrane region" description="Helical" evidence="2">
    <location>
        <begin position="39"/>
        <end position="63"/>
    </location>
</feature>
<sequence length="293" mass="29761">MVHGRRMTWRPAASCSAINTSYKQFVTCNRPELRLSMSLMLLDVVPSMLTSIGLVALATLGSLQQCMATANLPPAVLKRDTSPPGAGSLVKREVCSDGTRCIVGSCCGDGCSWNCCGLDQGGFGCDLGARCQFDGNVFIGCCDNFVGGCTGEGTRITVHTPYSTVTLSDSTASVSAATTSLSTSSTTASSATRTTPPSAQTKSTSVPTTALPSSTSSSKLSQTNSTSAATGAPNASSASSTLSSSSSSSSSSTAPSTTPAQTQSPNSADIPHSQAREIATLVGLAALASWYLF</sequence>
<keyword evidence="4" id="KW-1185">Reference proteome</keyword>
<dbReference type="OrthoDB" id="4509553at2759"/>
<proteinExistence type="predicted"/>
<organism evidence="3 4">
    <name type="scientific">Aspergillus fijiensis CBS 313.89</name>
    <dbReference type="NCBI Taxonomy" id="1448319"/>
    <lineage>
        <taxon>Eukaryota</taxon>
        <taxon>Fungi</taxon>
        <taxon>Dikarya</taxon>
        <taxon>Ascomycota</taxon>
        <taxon>Pezizomycotina</taxon>
        <taxon>Eurotiomycetes</taxon>
        <taxon>Eurotiomycetidae</taxon>
        <taxon>Eurotiales</taxon>
        <taxon>Aspergillaceae</taxon>
        <taxon>Aspergillus</taxon>
    </lineage>
</organism>
<keyword evidence="2" id="KW-1133">Transmembrane helix</keyword>
<feature type="region of interest" description="Disordered" evidence="1">
    <location>
        <begin position="182"/>
        <end position="270"/>
    </location>
</feature>
<feature type="compositionally biased region" description="Low complexity" evidence="1">
    <location>
        <begin position="182"/>
        <end position="267"/>
    </location>
</feature>
<dbReference type="AlphaFoldDB" id="A0A8G1RJY5"/>
<accession>A0A8G1RJY5</accession>
<evidence type="ECO:0008006" key="5">
    <source>
        <dbReference type="Google" id="ProtNLM"/>
    </source>
</evidence>
<dbReference type="VEuPathDB" id="FungiDB:BO72DRAFT_236230"/>
<evidence type="ECO:0000313" key="4">
    <source>
        <dbReference type="Proteomes" id="UP000249789"/>
    </source>
</evidence>
<keyword evidence="2" id="KW-0812">Transmembrane</keyword>
<dbReference type="Proteomes" id="UP000249789">
    <property type="component" value="Unassembled WGS sequence"/>
</dbReference>
<protein>
    <recommendedName>
        <fullName evidence="5">GPI anchored protein</fullName>
    </recommendedName>
</protein>
<dbReference type="RefSeq" id="XP_040797533.1">
    <property type="nucleotide sequence ID" value="XM_040939894.1"/>
</dbReference>
<gene>
    <name evidence="3" type="ORF">BO72DRAFT_236230</name>
</gene>
<dbReference type="GeneID" id="63857227"/>
<dbReference type="EMBL" id="KZ824679">
    <property type="protein sequence ID" value="RAK73523.1"/>
    <property type="molecule type" value="Genomic_DNA"/>
</dbReference>
<evidence type="ECO:0000313" key="3">
    <source>
        <dbReference type="EMBL" id="RAK73523.1"/>
    </source>
</evidence>
<reference evidence="3 4" key="1">
    <citation type="submission" date="2018-02" db="EMBL/GenBank/DDBJ databases">
        <title>The genomes of Aspergillus section Nigri reveals drivers in fungal speciation.</title>
        <authorList>
            <consortium name="DOE Joint Genome Institute"/>
            <person name="Vesth T.C."/>
            <person name="Nybo J."/>
            <person name="Theobald S."/>
            <person name="Brandl J."/>
            <person name="Frisvad J.C."/>
            <person name="Nielsen K.F."/>
            <person name="Lyhne E.K."/>
            <person name="Kogle M.E."/>
            <person name="Kuo A."/>
            <person name="Riley R."/>
            <person name="Clum A."/>
            <person name="Nolan M."/>
            <person name="Lipzen A."/>
            <person name="Salamov A."/>
            <person name="Henrissat B."/>
            <person name="Wiebenga A."/>
            <person name="De vries R.P."/>
            <person name="Grigoriev I.V."/>
            <person name="Mortensen U.H."/>
            <person name="Andersen M.R."/>
            <person name="Baker S.E."/>
        </authorList>
    </citation>
    <scope>NUCLEOTIDE SEQUENCE [LARGE SCALE GENOMIC DNA]</scope>
    <source>
        <strain evidence="3 4">CBS 313.89</strain>
    </source>
</reference>